<evidence type="ECO:0000259" key="1">
    <source>
        <dbReference type="Pfam" id="PF13503"/>
    </source>
</evidence>
<dbReference type="InterPro" id="IPR025391">
    <property type="entry name" value="DUF4123"/>
</dbReference>
<reference evidence="2 4" key="1">
    <citation type="submission" date="2015-02" db="EMBL/GenBank/DDBJ databases">
        <title>Pseudomonas helleri sp. nov. and Pseudomonas weihenstephanensis sp. nov., isolated from raw cows milk.</title>
        <authorList>
            <person name="von Neubeck M."/>
            <person name="Huptas C."/>
            <person name="Wenning M."/>
            <person name="Scherer S."/>
        </authorList>
    </citation>
    <scope>NUCLEOTIDE SEQUENCE [LARGE SCALE GENOMIC DNA]</scope>
    <source>
        <strain evidence="2 4">DSM 21104</strain>
    </source>
</reference>
<dbReference type="AlphaFoldDB" id="A0A0J6GJV4"/>
<proteinExistence type="predicted"/>
<organism evidence="2 4">
    <name type="scientific">Pseudomonas taetrolens</name>
    <dbReference type="NCBI Taxonomy" id="47884"/>
    <lineage>
        <taxon>Bacteria</taxon>
        <taxon>Pseudomonadati</taxon>
        <taxon>Pseudomonadota</taxon>
        <taxon>Gammaproteobacteria</taxon>
        <taxon>Pseudomonadales</taxon>
        <taxon>Pseudomonadaceae</taxon>
        <taxon>Pseudomonas</taxon>
    </lineage>
</organism>
<comment type="caution">
    <text evidence="2">The sequence shown here is derived from an EMBL/GenBank/DDBJ whole genome shotgun (WGS) entry which is preliminary data.</text>
</comment>
<dbReference type="STRING" id="47884.SAMN04490203_1332"/>
<dbReference type="EMBL" id="FNRS01000001">
    <property type="protein sequence ID" value="SEB86361.1"/>
    <property type="molecule type" value="Genomic_DNA"/>
</dbReference>
<feature type="domain" description="DUF4123" evidence="1">
    <location>
        <begin position="18"/>
        <end position="131"/>
    </location>
</feature>
<dbReference type="OrthoDB" id="6353266at2"/>
<dbReference type="EMBL" id="JYLA01000013">
    <property type="protein sequence ID" value="KMM82389.1"/>
    <property type="molecule type" value="Genomic_DNA"/>
</dbReference>
<accession>A0A0J6GJV4</accession>
<reference evidence="3 5" key="2">
    <citation type="submission" date="2016-10" db="EMBL/GenBank/DDBJ databases">
        <authorList>
            <person name="Varghese N."/>
            <person name="Submissions S."/>
        </authorList>
    </citation>
    <scope>NUCLEOTIDE SEQUENCE [LARGE SCALE GENOMIC DNA]</scope>
    <source>
        <strain evidence="3 5">BS3652</strain>
    </source>
</reference>
<dbReference type="Pfam" id="PF13503">
    <property type="entry name" value="DUF4123"/>
    <property type="match status" value="1"/>
</dbReference>
<name>A0A0J6GJV4_PSETA</name>
<keyword evidence="5" id="KW-1185">Reference proteome</keyword>
<evidence type="ECO:0000313" key="4">
    <source>
        <dbReference type="Proteomes" id="UP000036395"/>
    </source>
</evidence>
<evidence type="ECO:0000313" key="5">
    <source>
        <dbReference type="Proteomes" id="UP000183155"/>
    </source>
</evidence>
<evidence type="ECO:0000313" key="2">
    <source>
        <dbReference type="EMBL" id="KMM82389.1"/>
    </source>
</evidence>
<dbReference type="PATRIC" id="fig|47884.3.peg.377"/>
<dbReference type="RefSeq" id="WP_048384136.1">
    <property type="nucleotide sequence ID" value="NZ_JYLA01000013.1"/>
</dbReference>
<protein>
    <recommendedName>
        <fullName evidence="1">DUF4123 domain-containing protein</fullName>
    </recommendedName>
</protein>
<evidence type="ECO:0000313" key="3">
    <source>
        <dbReference type="EMBL" id="SEB86361.1"/>
    </source>
</evidence>
<gene>
    <name evidence="3" type="ORF">SAMN04490203_1332</name>
    <name evidence="2" type="ORF">TU78_22245</name>
</gene>
<sequence length="291" mass="32824">MIEMPALPHNLPWHRGAWLLLDGVRLPGLAKQLHLWPNAAECLFVSTRWRELLDLSPYLISLTGPNDPVLAYFQTNAWLEPGYLLFSRADTHTLTTWLRSLIVVQHPSGDEVMMRVAEPAVAHQLMTVSEQASSGRWFGPVEQVCLPDAIQGTWQEHRRPASAVTVEPSTLRLTDQELTALGEVEFRQFVVRLTQHLTTYFPDMMAPFSGAERRRRAQQIAQIAYDKGFHSAQQIMLYANVLGYLAGQSIESHPDIDQLLNQPSALLPLQRVLRAAELAESRQVTVQGHPQ</sequence>
<dbReference type="Proteomes" id="UP000036395">
    <property type="component" value="Unassembled WGS sequence"/>
</dbReference>
<dbReference type="Proteomes" id="UP000183155">
    <property type="component" value="Unassembled WGS sequence"/>
</dbReference>